<evidence type="ECO:0000313" key="9">
    <source>
        <dbReference type="Proteomes" id="UP000490821"/>
    </source>
</evidence>
<dbReference type="Proteomes" id="UP000490821">
    <property type="component" value="Unassembled WGS sequence"/>
</dbReference>
<reference evidence="8 9" key="1">
    <citation type="journal article" date="2020" name="Microbiome">
        <title>Single-cell genomics of uncultured bacteria reveals dietary fiber responders in the mouse gut microbiota.</title>
        <authorList>
            <person name="Chijiiwa R."/>
            <person name="Hosokawa M."/>
            <person name="Kogawa M."/>
            <person name="Nishikawa Y."/>
            <person name="Ide K."/>
            <person name="Sakanashi C."/>
            <person name="Takahashi K."/>
            <person name="Takeyama H."/>
        </authorList>
    </citation>
    <scope>NUCLEOTIDE SEQUENCE [LARGE SCALE GENOMIC DNA]</scope>
    <source>
        <strain evidence="8">IMSAGC_017</strain>
    </source>
</reference>
<evidence type="ECO:0000256" key="6">
    <source>
        <dbReference type="SAM" id="Phobius"/>
    </source>
</evidence>
<keyword evidence="4" id="KW-0572">Peptidoglycan-anchor</keyword>
<feature type="region of interest" description="Disordered" evidence="5">
    <location>
        <begin position="75"/>
        <end position="97"/>
    </location>
</feature>
<dbReference type="Gene3D" id="1.20.1270.90">
    <property type="entry name" value="AF1782-like"/>
    <property type="match status" value="1"/>
</dbReference>
<keyword evidence="3" id="KW-0732">Signal</keyword>
<dbReference type="Pfam" id="PF07554">
    <property type="entry name" value="FIVAR"/>
    <property type="match status" value="1"/>
</dbReference>
<keyword evidence="6" id="KW-1133">Transmembrane helix</keyword>
<gene>
    <name evidence="8" type="ORF">IMSAGC017_00851</name>
</gene>
<evidence type="ECO:0000313" key="8">
    <source>
        <dbReference type="EMBL" id="GFI40814.1"/>
    </source>
</evidence>
<evidence type="ECO:0000256" key="5">
    <source>
        <dbReference type="SAM" id="MobiDB-lite"/>
    </source>
</evidence>
<dbReference type="InterPro" id="IPR019931">
    <property type="entry name" value="LPXTG_anchor"/>
</dbReference>
<feature type="domain" description="Gram-positive cocci surface proteins LPxTG" evidence="7">
    <location>
        <begin position="92"/>
        <end position="122"/>
    </location>
</feature>
<evidence type="ECO:0000256" key="3">
    <source>
        <dbReference type="ARBA" id="ARBA00022729"/>
    </source>
</evidence>
<dbReference type="EMBL" id="BLMI01000090">
    <property type="protein sequence ID" value="GFI40814.1"/>
    <property type="molecule type" value="Genomic_DNA"/>
</dbReference>
<evidence type="ECO:0000259" key="7">
    <source>
        <dbReference type="Pfam" id="PF00746"/>
    </source>
</evidence>
<feature type="transmembrane region" description="Helical" evidence="6">
    <location>
        <begin position="99"/>
        <end position="116"/>
    </location>
</feature>
<name>A0A829ZCU4_9FIRM</name>
<evidence type="ECO:0000256" key="2">
    <source>
        <dbReference type="ARBA" id="ARBA00022525"/>
    </source>
</evidence>
<evidence type="ECO:0000256" key="4">
    <source>
        <dbReference type="ARBA" id="ARBA00023088"/>
    </source>
</evidence>
<keyword evidence="1" id="KW-0134">Cell wall</keyword>
<proteinExistence type="predicted"/>
<dbReference type="NCBIfam" id="TIGR01167">
    <property type="entry name" value="LPXTG_anchor"/>
    <property type="match status" value="1"/>
</dbReference>
<keyword evidence="2" id="KW-0964">Secreted</keyword>
<dbReference type="Pfam" id="PF00746">
    <property type="entry name" value="Gram_pos_anchor"/>
    <property type="match status" value="1"/>
</dbReference>
<accession>A0A829ZCU4</accession>
<comment type="caution">
    <text evidence="8">The sequence shown here is derived from an EMBL/GenBank/DDBJ whole genome shotgun (WGS) entry which is preliminary data.</text>
</comment>
<evidence type="ECO:0000256" key="1">
    <source>
        <dbReference type="ARBA" id="ARBA00022512"/>
    </source>
</evidence>
<keyword evidence="6" id="KW-0812">Transmembrane</keyword>
<protein>
    <recommendedName>
        <fullName evidence="7">Gram-positive cocci surface proteins LPxTG domain-containing protein</fullName>
    </recommendedName>
</protein>
<sequence length="123" mass="12909">MNLRLKPSKDLLQDLINKAQTLSQTLNVANYTQESWGGFVEALNLAQSVLVDENADEAAIKAAVEKLQAGIDNLTVNPTAPVKPGDKAPSVSTGDSTSMISSLAGLALASIAFLGAKKRKKSN</sequence>
<organism evidence="8 9">
    <name type="scientific">Thomasclavelia cocleata</name>
    <dbReference type="NCBI Taxonomy" id="69824"/>
    <lineage>
        <taxon>Bacteria</taxon>
        <taxon>Bacillati</taxon>
        <taxon>Bacillota</taxon>
        <taxon>Erysipelotrichia</taxon>
        <taxon>Erysipelotrichales</taxon>
        <taxon>Coprobacillaceae</taxon>
        <taxon>Thomasclavelia</taxon>
    </lineage>
</organism>
<keyword evidence="6" id="KW-0472">Membrane</keyword>
<dbReference type="AlphaFoldDB" id="A0A829ZCU4"/>